<dbReference type="GO" id="GO:0051536">
    <property type="term" value="F:iron-sulfur cluster binding"/>
    <property type="evidence" value="ECO:0007669"/>
    <property type="project" value="InterPro"/>
</dbReference>
<evidence type="ECO:0000259" key="1">
    <source>
        <dbReference type="Pfam" id="PF02730"/>
    </source>
</evidence>
<dbReference type="InterPro" id="IPR013983">
    <property type="entry name" value="Ald_Fedxn_OxRdtase_N"/>
</dbReference>
<comment type="caution">
    <text evidence="2">The sequence shown here is derived from an EMBL/GenBank/DDBJ whole genome shotgun (WGS) entry which is preliminary data.</text>
</comment>
<feature type="non-terminal residue" evidence="2">
    <location>
        <position position="1"/>
    </location>
</feature>
<feature type="domain" description="Aldehyde ferredoxin oxidoreductase N-terminal" evidence="1">
    <location>
        <begin position="2"/>
        <end position="31"/>
    </location>
</feature>
<dbReference type="AlphaFoldDB" id="X1ETD0"/>
<dbReference type="EMBL" id="BART01042488">
    <property type="protein sequence ID" value="GAH23535.1"/>
    <property type="molecule type" value="Genomic_DNA"/>
</dbReference>
<reference evidence="2" key="1">
    <citation type="journal article" date="2014" name="Front. Microbiol.">
        <title>High frequency of phylogenetically diverse reductive dehalogenase-homologous genes in deep subseafloor sedimentary metagenomes.</title>
        <authorList>
            <person name="Kawai M."/>
            <person name="Futagami T."/>
            <person name="Toyoda A."/>
            <person name="Takaki Y."/>
            <person name="Nishi S."/>
            <person name="Hori S."/>
            <person name="Arai W."/>
            <person name="Tsubouchi T."/>
            <person name="Morono Y."/>
            <person name="Uchiyama I."/>
            <person name="Ito T."/>
            <person name="Fujiyama A."/>
            <person name="Inagaki F."/>
            <person name="Takami H."/>
        </authorList>
    </citation>
    <scope>NUCLEOTIDE SEQUENCE</scope>
    <source>
        <strain evidence="2">Expedition CK06-06</strain>
    </source>
</reference>
<gene>
    <name evidence="2" type="ORF">S01H4_67482</name>
</gene>
<feature type="non-terminal residue" evidence="2">
    <location>
        <position position="31"/>
    </location>
</feature>
<dbReference type="InterPro" id="IPR036503">
    <property type="entry name" value="Ald_Fedxn_OxRdtase_N_sf"/>
</dbReference>
<sequence>IDPKADPLGPDNVLLFMTGPLTGTLAPSTGR</sequence>
<organism evidence="2">
    <name type="scientific">marine sediment metagenome</name>
    <dbReference type="NCBI Taxonomy" id="412755"/>
    <lineage>
        <taxon>unclassified sequences</taxon>
        <taxon>metagenomes</taxon>
        <taxon>ecological metagenomes</taxon>
    </lineage>
</organism>
<dbReference type="SUPFAM" id="SSF56228">
    <property type="entry name" value="Aldehyde ferredoxin oxidoreductase, N-terminal domain"/>
    <property type="match status" value="1"/>
</dbReference>
<protein>
    <recommendedName>
        <fullName evidence="1">Aldehyde ferredoxin oxidoreductase N-terminal domain-containing protein</fullName>
    </recommendedName>
</protein>
<dbReference type="Pfam" id="PF02730">
    <property type="entry name" value="AFOR_N"/>
    <property type="match status" value="1"/>
</dbReference>
<name>X1ETD0_9ZZZZ</name>
<evidence type="ECO:0000313" key="2">
    <source>
        <dbReference type="EMBL" id="GAH23535.1"/>
    </source>
</evidence>
<dbReference type="GO" id="GO:0016625">
    <property type="term" value="F:oxidoreductase activity, acting on the aldehyde or oxo group of donors, iron-sulfur protein as acceptor"/>
    <property type="evidence" value="ECO:0007669"/>
    <property type="project" value="InterPro"/>
</dbReference>
<dbReference type="Gene3D" id="3.60.9.10">
    <property type="entry name" value="Aldehyde ferredoxin oxidoreductase, N-terminal domain"/>
    <property type="match status" value="1"/>
</dbReference>
<accession>X1ETD0</accession>
<proteinExistence type="predicted"/>